<reference evidence="4" key="1">
    <citation type="submission" date="2025-08" db="UniProtKB">
        <authorList>
            <consortium name="Ensembl"/>
        </authorList>
    </citation>
    <scope>IDENTIFICATION</scope>
</reference>
<evidence type="ECO:0000256" key="1">
    <source>
        <dbReference type="SAM" id="MobiDB-lite"/>
    </source>
</evidence>
<feature type="domain" description="Fibronectin type-III" evidence="3">
    <location>
        <begin position="1056"/>
        <end position="1156"/>
    </location>
</feature>
<feature type="domain" description="Fibronectin type-III" evidence="3">
    <location>
        <begin position="378"/>
        <end position="470"/>
    </location>
</feature>
<feature type="compositionally biased region" description="Polar residues" evidence="1">
    <location>
        <begin position="194"/>
        <end position="220"/>
    </location>
</feature>
<evidence type="ECO:0000313" key="4">
    <source>
        <dbReference type="Ensembl" id="ENSCCRP00015033480.1"/>
    </source>
</evidence>
<feature type="compositionally biased region" description="Basic and acidic residues" evidence="1">
    <location>
        <begin position="256"/>
        <end position="269"/>
    </location>
</feature>
<dbReference type="AlphaFoldDB" id="A0A8C1U8I6"/>
<proteinExistence type="predicted"/>
<dbReference type="SMART" id="SM00060">
    <property type="entry name" value="FN3"/>
    <property type="match status" value="9"/>
</dbReference>
<feature type="region of interest" description="Disordered" evidence="1">
    <location>
        <begin position="183"/>
        <end position="269"/>
    </location>
</feature>
<keyword evidence="2" id="KW-1133">Transmembrane helix</keyword>
<feature type="transmembrane region" description="Helical" evidence="2">
    <location>
        <begin position="1180"/>
        <end position="1202"/>
    </location>
</feature>
<protein>
    <submittedName>
        <fullName evidence="4">Fibronectin type III domain containing 3Bb</fullName>
    </submittedName>
</protein>
<dbReference type="SUPFAM" id="SSF49265">
    <property type="entry name" value="Fibronectin type III"/>
    <property type="match status" value="5"/>
</dbReference>
<feature type="domain" description="Fibronectin type-III" evidence="3">
    <location>
        <begin position="474"/>
        <end position="567"/>
    </location>
</feature>
<evidence type="ECO:0000313" key="5">
    <source>
        <dbReference type="Proteomes" id="UP000694700"/>
    </source>
</evidence>
<dbReference type="Pfam" id="PF00041">
    <property type="entry name" value="fn3"/>
    <property type="match status" value="7"/>
</dbReference>
<keyword evidence="2" id="KW-0472">Membrane</keyword>
<dbReference type="PANTHER" id="PTHR24099:SF11">
    <property type="entry name" value="FIBRONECTIN TYPE III DOMAIN-CONTAINING 3BA-RELATED"/>
    <property type="match status" value="1"/>
</dbReference>
<feature type="domain" description="Fibronectin type-III" evidence="3">
    <location>
        <begin position="874"/>
        <end position="961"/>
    </location>
</feature>
<dbReference type="CDD" id="cd00063">
    <property type="entry name" value="FN3"/>
    <property type="match status" value="9"/>
</dbReference>
<dbReference type="Gene3D" id="2.60.40.10">
    <property type="entry name" value="Immunoglobulins"/>
    <property type="match status" value="9"/>
</dbReference>
<dbReference type="InterPro" id="IPR003961">
    <property type="entry name" value="FN3_dom"/>
</dbReference>
<feature type="domain" description="Fibronectin type-III" evidence="3">
    <location>
        <begin position="768"/>
        <end position="861"/>
    </location>
</feature>
<keyword evidence="2" id="KW-0812">Transmembrane</keyword>
<evidence type="ECO:0000256" key="2">
    <source>
        <dbReference type="SAM" id="Phobius"/>
    </source>
</evidence>
<feature type="domain" description="Fibronectin type-III" evidence="3">
    <location>
        <begin position="571"/>
        <end position="671"/>
    </location>
</feature>
<dbReference type="PROSITE" id="PS50853">
    <property type="entry name" value="FN3"/>
    <property type="match status" value="9"/>
</dbReference>
<accession>A0A8C1U8I6</accession>
<dbReference type="InterPro" id="IPR036116">
    <property type="entry name" value="FN3_sf"/>
</dbReference>
<feature type="domain" description="Fibronectin type-III" evidence="3">
    <location>
        <begin position="278"/>
        <end position="374"/>
    </location>
</feature>
<sequence>MFVTMMMMDQMLDLPPPLSNEVPMMHHVINGDAPQQVILVQVNPGETFTIRTEDGALQCIQGPAEVPMMSPNGSIPPIHVPPGYVSQVLEDNTGLRRVVVMPHSECYPPSYSPALSPSHHIHPPYLTHPHFIPASHTSYYPPVSPGDVPPHQFYQHRLPAIYPEEIIPLYNISTFMGHEEYCKPPPKKLKQPVERTSLSQVTSPLSNSYKNTTACTTTANGYGKSHSSPGGGGGGGGGGGSPGNKRPDRRARGSPKHSDTEPQDHDVDTRRVQAVPSGMDKPQVSNVQSRSALVSWTSVSVSGSSGRVPSCGYELQLKDKGRDGKYKVVYSGEELQYTLTDLRPATDYHVRVSTVCNSVKGPSSDARAFTTHSDPPDTPLPPRLSHRTKSSLTLQWKPPADNGSKITNYVLEWDEGKKNSIFREYYVGHQRHCKVMRLCPAVGYTFRVAALNDIGTSGFSTEVLFYTTGSLPQTSLPPRLVQTGPSWVTLEWTRPNSCSTEEVVTYTLEMQDETKGLDFQAVYSGLELNRKVESLRRNTQYKFRLIICSGEWCSAPSSLLVCKTTPDRPGPPVNPAVHTVTYHSFCVTWEPPQDDGGSGDLTYVLEISEGNSEGVSEERQWATLYRGPERKHLCEDRKPATSYSLRLSCVNVGGQSQCSDDLTVCTHIPPPGRCQPPSIVGNVKHKEMTLQWDGPLCGEESENVEFSLEMCAMEEGSEPTEVYCGSKTECTVGNLLPGTTYRFQVRAANSAGYGPYSESVEISTAAGPPGQCSPPAINVTSHTCAEVTWENKESSGIDISEYRLDWGRDLDSLELVYSGTETYFQISNLEASTDYCCRLQAVNQAGAGPYSDLVTCRTPAAAPDVVSGFRLADHPLNPAESEPFSHSTCLALTWDEPHCNGAEMTSYIISVGDSIITTGNVTCHIIRDLLPDSEYSLQIRAENEMGPGPFSQTLTVRTRPLPPSPPRLECAAVGPQSLKLRWGFSSRSQLTEDTTYVLQMEDRNQRFVVVYRGPSHTFKLQRLNESSRYRFRIQAVSEAGEGPFSETYTFCTTKSLPQTLKAPRVVQLEGNAREVTWESIPPMRGDRISYVLQVLGGREADYKQVYKGDETSFQLSGLQWNTDYRVRVFACRRCADTLQELCGSFSPSAHFNLRRSDATLAVEADVTRVPMGSTLTDEQFAGLMVFGVASLSVLMAFLLQLLI</sequence>
<dbReference type="InterPro" id="IPR050617">
    <property type="entry name" value="E3_ligase_FN3/SPRY"/>
</dbReference>
<feature type="region of interest" description="Disordered" evidence="1">
    <location>
        <begin position="361"/>
        <end position="386"/>
    </location>
</feature>
<feature type="compositionally biased region" description="Gly residues" evidence="1">
    <location>
        <begin position="229"/>
        <end position="242"/>
    </location>
</feature>
<dbReference type="Ensembl" id="ENSCCRT00015034633.1">
    <property type="protein sequence ID" value="ENSCCRP00015033480.1"/>
    <property type="gene ID" value="ENSCCRG00015013881.1"/>
</dbReference>
<evidence type="ECO:0000259" key="3">
    <source>
        <dbReference type="PROSITE" id="PS50853"/>
    </source>
</evidence>
<dbReference type="Proteomes" id="UP000694700">
    <property type="component" value="Unplaced"/>
</dbReference>
<dbReference type="PANTHER" id="PTHR24099">
    <property type="entry name" value="E3 UBIQUITIN-PROTEIN LIGASE TRIM36-RELATED"/>
    <property type="match status" value="1"/>
</dbReference>
<feature type="domain" description="Fibronectin type-III" evidence="3">
    <location>
        <begin position="673"/>
        <end position="767"/>
    </location>
</feature>
<organism evidence="4 5">
    <name type="scientific">Cyprinus carpio</name>
    <name type="common">Common carp</name>
    <dbReference type="NCBI Taxonomy" id="7962"/>
    <lineage>
        <taxon>Eukaryota</taxon>
        <taxon>Metazoa</taxon>
        <taxon>Chordata</taxon>
        <taxon>Craniata</taxon>
        <taxon>Vertebrata</taxon>
        <taxon>Euteleostomi</taxon>
        <taxon>Actinopterygii</taxon>
        <taxon>Neopterygii</taxon>
        <taxon>Teleostei</taxon>
        <taxon>Ostariophysi</taxon>
        <taxon>Cypriniformes</taxon>
        <taxon>Cyprinidae</taxon>
        <taxon>Cyprininae</taxon>
        <taxon>Cyprinus</taxon>
    </lineage>
</organism>
<dbReference type="InterPro" id="IPR013783">
    <property type="entry name" value="Ig-like_fold"/>
</dbReference>
<name>A0A8C1U8I6_CYPCA</name>
<feature type="domain" description="Fibronectin type-III" evidence="3">
    <location>
        <begin position="962"/>
        <end position="1055"/>
    </location>
</feature>
<dbReference type="PRINTS" id="PR00014">
    <property type="entry name" value="FNTYPEIII"/>
</dbReference>